<evidence type="ECO:0000256" key="1">
    <source>
        <dbReference type="ARBA" id="ARBA00006464"/>
    </source>
</evidence>
<comment type="caution">
    <text evidence="5">The sequence shown here is derived from an EMBL/GenBank/DDBJ whole genome shotgun (WGS) entry which is preliminary data.</text>
</comment>
<evidence type="ECO:0000259" key="4">
    <source>
        <dbReference type="Pfam" id="PF02397"/>
    </source>
</evidence>
<dbReference type="PANTHER" id="PTHR30576">
    <property type="entry name" value="COLANIC BIOSYNTHESIS UDP-GLUCOSE LIPID CARRIER TRANSFERASE"/>
    <property type="match status" value="1"/>
</dbReference>
<accession>A0A1V2ETW1</accession>
<dbReference type="GO" id="GO:0016780">
    <property type="term" value="F:phosphotransferase activity, for other substituted phosphate groups"/>
    <property type="evidence" value="ECO:0007669"/>
    <property type="project" value="TreeGrafter"/>
</dbReference>
<keyword evidence="5" id="KW-0808">Transferase</keyword>
<gene>
    <name evidence="5" type="primary">wecA_1</name>
    <name evidence="5" type="ORF">SPHI_17160</name>
</gene>
<sequence length="241" mass="26921">MTDIAPPAATRPERRQDLARRVRFECDMRGVPLHLEVKRGSYARRLKPAFDGAVALAALIALSPLLVIVAIAIKLDDGGPVLFIQNRTGYLGQRFRLFKFRTMVVDAEALKAKLRAHNVHAADSPDFKLADDPRVTRLGRFLRKTSIDELPNLWNVVRGEMALVGPRPTSFDASTYRMPHLPRLAVRPGLTGLWQVSGRANIDFDERSELDVRYIKGLSAKQDLELIMRTINAVKKGDGAC</sequence>
<dbReference type="Proteomes" id="UP000188729">
    <property type="component" value="Unassembled WGS sequence"/>
</dbReference>
<dbReference type="AlphaFoldDB" id="A0A1V2ETW1"/>
<dbReference type="RefSeq" id="WP_083719903.1">
    <property type="nucleotide sequence ID" value="NZ_MPSB01000006.1"/>
</dbReference>
<feature type="transmembrane region" description="Helical" evidence="3">
    <location>
        <begin position="49"/>
        <end position="73"/>
    </location>
</feature>
<dbReference type="GO" id="GO:0000271">
    <property type="term" value="P:polysaccharide biosynthetic process"/>
    <property type="evidence" value="ECO:0007669"/>
    <property type="project" value="UniProtKB-KW"/>
</dbReference>
<evidence type="ECO:0000313" key="6">
    <source>
        <dbReference type="Proteomes" id="UP000188729"/>
    </source>
</evidence>
<dbReference type="Pfam" id="PF02397">
    <property type="entry name" value="Bac_transf"/>
    <property type="match status" value="1"/>
</dbReference>
<keyword evidence="6" id="KW-1185">Reference proteome</keyword>
<dbReference type="EC" id="2.7.8.40" evidence="5"/>
<reference evidence="5 6" key="1">
    <citation type="submission" date="2016-11" db="EMBL/GenBank/DDBJ databases">
        <title>Genome sequence of Sphingomonas jeddahensis G39.</title>
        <authorList>
            <person name="Poehlein A."/>
            <person name="Wuebbeler J.H."/>
            <person name="Steinbuechel A."/>
            <person name="Daniel R."/>
        </authorList>
    </citation>
    <scope>NUCLEOTIDE SEQUENCE [LARGE SCALE GENOMIC DNA]</scope>
    <source>
        <strain evidence="5 6">G39</strain>
    </source>
</reference>
<feature type="domain" description="Bacterial sugar transferase" evidence="4">
    <location>
        <begin position="47"/>
        <end position="234"/>
    </location>
</feature>
<dbReference type="STRING" id="1915074.SPHI_17160"/>
<name>A0A1V2ETW1_9SPHN</name>
<keyword evidence="3" id="KW-0472">Membrane</keyword>
<evidence type="ECO:0000313" key="5">
    <source>
        <dbReference type="EMBL" id="ONF96101.1"/>
    </source>
</evidence>
<keyword evidence="3" id="KW-0812">Transmembrane</keyword>
<dbReference type="InterPro" id="IPR003362">
    <property type="entry name" value="Bact_transf"/>
</dbReference>
<protein>
    <submittedName>
        <fullName evidence="5">UDP-N-acetylgalactosamine-undecaprenyl-phosphate N-acetylgalactosaminephosphotransferase</fullName>
        <ecNumber evidence="5">2.7.8.40</ecNumber>
    </submittedName>
</protein>
<proteinExistence type="inferred from homology"/>
<organism evidence="5 6">
    <name type="scientific">Sphingomonas jeddahensis</name>
    <dbReference type="NCBI Taxonomy" id="1915074"/>
    <lineage>
        <taxon>Bacteria</taxon>
        <taxon>Pseudomonadati</taxon>
        <taxon>Pseudomonadota</taxon>
        <taxon>Alphaproteobacteria</taxon>
        <taxon>Sphingomonadales</taxon>
        <taxon>Sphingomonadaceae</taxon>
        <taxon>Sphingomonas</taxon>
    </lineage>
</organism>
<evidence type="ECO:0000256" key="2">
    <source>
        <dbReference type="ARBA" id="ARBA00023169"/>
    </source>
</evidence>
<keyword evidence="3" id="KW-1133">Transmembrane helix</keyword>
<dbReference type="PANTHER" id="PTHR30576:SF10">
    <property type="entry name" value="SLL5057 PROTEIN"/>
    <property type="match status" value="1"/>
</dbReference>
<evidence type="ECO:0000256" key="3">
    <source>
        <dbReference type="SAM" id="Phobius"/>
    </source>
</evidence>
<comment type="similarity">
    <text evidence="1">Belongs to the bacterial sugar transferase family.</text>
</comment>
<keyword evidence="2" id="KW-0270">Exopolysaccharide synthesis</keyword>
<dbReference type="EMBL" id="MPSB01000006">
    <property type="protein sequence ID" value="ONF96101.1"/>
    <property type="molecule type" value="Genomic_DNA"/>
</dbReference>